<protein>
    <submittedName>
        <fullName evidence="1">Uncharacterized protein</fullName>
    </submittedName>
</protein>
<accession>A0A7G6WSB6</accession>
<dbReference type="Proteomes" id="UP000515563">
    <property type="component" value="Chromosome"/>
</dbReference>
<dbReference type="KEGG" id="kqi:F1D05_01915"/>
<keyword evidence="2" id="KW-1185">Reference proteome</keyword>
<reference evidence="1 2" key="2">
    <citation type="journal article" date="2020" name="Microbiol. Resour. Announc.">
        <title>Antarctic desert soil bacteria exhibit high novel natural product potential, evaluated through long-read genome sequencing and comparative genomics.</title>
        <authorList>
            <person name="Benaud N."/>
            <person name="Edwards R.J."/>
            <person name="Amos T.G."/>
            <person name="D'Agostino P.M."/>
            <person name="Gutierrez-Chavez C."/>
            <person name="Montgomery K."/>
            <person name="Nicetic I."/>
            <person name="Ferrari B.C."/>
        </authorList>
    </citation>
    <scope>NUCLEOTIDE SEQUENCE [LARGE SCALE GENOMIC DNA]</scope>
    <source>
        <strain evidence="1 2">SPB151</strain>
    </source>
</reference>
<dbReference type="RefSeq" id="WP_185445664.1">
    <property type="nucleotide sequence ID" value="NZ_CP043661.1"/>
</dbReference>
<name>A0A7G6WSB6_9ACTN</name>
<dbReference type="AlphaFoldDB" id="A0A7G6WSB6"/>
<evidence type="ECO:0000313" key="2">
    <source>
        <dbReference type="Proteomes" id="UP000515563"/>
    </source>
</evidence>
<organism evidence="1 2">
    <name type="scientific">Kribbella qitaiheensis</name>
    <dbReference type="NCBI Taxonomy" id="1544730"/>
    <lineage>
        <taxon>Bacteria</taxon>
        <taxon>Bacillati</taxon>
        <taxon>Actinomycetota</taxon>
        <taxon>Actinomycetes</taxon>
        <taxon>Propionibacteriales</taxon>
        <taxon>Kribbellaceae</taxon>
        <taxon>Kribbella</taxon>
    </lineage>
</organism>
<dbReference type="EMBL" id="CP043661">
    <property type="protein sequence ID" value="QNE16881.1"/>
    <property type="molecule type" value="Genomic_DNA"/>
</dbReference>
<evidence type="ECO:0000313" key="1">
    <source>
        <dbReference type="EMBL" id="QNE16881.1"/>
    </source>
</evidence>
<gene>
    <name evidence="1" type="ORF">F1D05_01915</name>
</gene>
<reference evidence="2" key="1">
    <citation type="submission" date="2019-09" db="EMBL/GenBank/DDBJ databases">
        <title>Antimicrobial potential of Antarctic Bacteria.</title>
        <authorList>
            <person name="Benaud N."/>
            <person name="Edwards R.J."/>
            <person name="Ferrari B.C."/>
        </authorList>
    </citation>
    <scope>NUCLEOTIDE SEQUENCE [LARGE SCALE GENOMIC DNA]</scope>
    <source>
        <strain evidence="2">SPB151</strain>
    </source>
</reference>
<sequence length="208" mass="22179">MDEWRLDSTRRALHGVAELILAGPQYRLGGGIRLRVVPGGFGTVAMPDLRVDGDLLVWPDGSIELSGGTFAERAQEAGVEASRLDDVYSGGLKIDPDSQIDLDPAAARLIADAFGRGDAALRAFAADSTPILWPEHFDVGITVDEINYGVSPGDDGIAEPYAYVGPWTPRTGDFWNASFGATRLMADLPDAGAVLTFFRTGQEQAGLE</sequence>
<proteinExistence type="predicted"/>